<keyword evidence="4 6" id="KW-0694">RNA-binding</keyword>
<evidence type="ECO:0000256" key="4">
    <source>
        <dbReference type="ARBA" id="ARBA00022884"/>
    </source>
</evidence>
<keyword evidence="1 7" id="KW-0479">Metal-binding</keyword>
<dbReference type="GO" id="GO:0003723">
    <property type="term" value="F:RNA binding"/>
    <property type="evidence" value="ECO:0007669"/>
    <property type="project" value="UniProtKB-UniRule"/>
</dbReference>
<feature type="domain" description="RRM" evidence="9">
    <location>
        <begin position="361"/>
        <end position="433"/>
    </location>
</feature>
<comment type="caution">
    <text evidence="11">The sequence shown here is derived from an EMBL/GenBank/DDBJ whole genome shotgun (WGS) entry which is preliminary data.</text>
</comment>
<dbReference type="InterPro" id="IPR035979">
    <property type="entry name" value="RBD_domain_sf"/>
</dbReference>
<dbReference type="InterPro" id="IPR000504">
    <property type="entry name" value="RRM_dom"/>
</dbReference>
<organism evidence="11 12">
    <name type="scientific">Monilinia fructicola</name>
    <name type="common">Brown rot fungus</name>
    <name type="synonym">Ciboria fructicola</name>
    <dbReference type="NCBI Taxonomy" id="38448"/>
    <lineage>
        <taxon>Eukaryota</taxon>
        <taxon>Fungi</taxon>
        <taxon>Dikarya</taxon>
        <taxon>Ascomycota</taxon>
        <taxon>Pezizomycotina</taxon>
        <taxon>Leotiomycetes</taxon>
        <taxon>Helotiales</taxon>
        <taxon>Sclerotiniaceae</taxon>
        <taxon>Monilinia</taxon>
    </lineage>
</organism>
<dbReference type="InterPro" id="IPR002483">
    <property type="entry name" value="PWI_dom"/>
</dbReference>
<evidence type="ECO:0000259" key="9">
    <source>
        <dbReference type="PROSITE" id="PS50102"/>
    </source>
</evidence>
<dbReference type="VEuPathDB" id="FungiDB:MFRU_001g02090"/>
<keyword evidence="12" id="KW-1185">Reference proteome</keyword>
<dbReference type="SMART" id="SM00356">
    <property type="entry name" value="ZnF_C3H1"/>
    <property type="match status" value="1"/>
</dbReference>
<dbReference type="SMART" id="SM00360">
    <property type="entry name" value="RRM"/>
    <property type="match status" value="1"/>
</dbReference>
<evidence type="ECO:0000313" key="11">
    <source>
        <dbReference type="EMBL" id="KAA8573925.1"/>
    </source>
</evidence>
<evidence type="ECO:0000256" key="6">
    <source>
        <dbReference type="PROSITE-ProRule" id="PRU00176"/>
    </source>
</evidence>
<feature type="compositionally biased region" description="Polar residues" evidence="8">
    <location>
        <begin position="236"/>
        <end position="247"/>
    </location>
</feature>
<dbReference type="SUPFAM" id="SSF90229">
    <property type="entry name" value="CCCH zinc finger"/>
    <property type="match status" value="1"/>
</dbReference>
<feature type="region of interest" description="Disordered" evidence="8">
    <location>
        <begin position="521"/>
        <end position="552"/>
    </location>
</feature>
<dbReference type="AlphaFoldDB" id="A0A5M9K517"/>
<proteinExistence type="predicted"/>
<keyword evidence="2 7" id="KW-0863">Zinc-finger</keyword>
<dbReference type="InterPro" id="IPR036855">
    <property type="entry name" value="Znf_CCCH_sf"/>
</dbReference>
<dbReference type="FunFam" id="3.30.70.330:FF:000647">
    <property type="entry name" value="CCCH zinc finger and RRM domain protein"/>
    <property type="match status" value="1"/>
</dbReference>
<dbReference type="PROSITE" id="PS50103">
    <property type="entry name" value="ZF_C3H1"/>
    <property type="match status" value="1"/>
</dbReference>
<evidence type="ECO:0000256" key="7">
    <source>
        <dbReference type="PROSITE-ProRule" id="PRU00723"/>
    </source>
</evidence>
<feature type="compositionally biased region" description="Basic and acidic residues" evidence="8">
    <location>
        <begin position="471"/>
        <end position="501"/>
    </location>
</feature>
<feature type="region of interest" description="Disordered" evidence="8">
    <location>
        <begin position="705"/>
        <end position="770"/>
    </location>
</feature>
<evidence type="ECO:0000256" key="8">
    <source>
        <dbReference type="SAM" id="MobiDB-lite"/>
    </source>
</evidence>
<accession>A0A5M9K517</accession>
<comment type="function">
    <text evidence="5">May be involved in the turnover of nuclear polyadenylated (pA+) RNA.</text>
</comment>
<sequence length="770" mass="83730">MLFPEEDAGELKKWIIKRLENTSDADADVLADYVLALLRHDGDINSVRQLCLAEIPDFLKEDTSIFVQDVFDALQYKTYLSTGPIRRHSQPFAPPTGPSASAFNNPQMGAPMGPQNGSRKRAYDGRGDGDSQMYTAGGDQNARAYKQPRRGGGSGRGNFDNFNNGRGGFQGRPQQMQMPNAPFMPSMPNMPGSPTGLPPLDPNNPMAALLAMQQAMGAMGLPLPQGMPGFPPNGPPQNRGSTGSMGQKKQRCRDYDQKGFCARGNTCMFEHGQDSIYVPGGVGKPTDEYDPSNASLMTGNQNQFDRGQGSTPYNNFENNRGGMGRGRGQPIGRGGPHINSGRGGRRAEFSSDRPNFNKDNTTIVVEQIPEEKFSEEAVREFFSQFGNIKEVDMRPYKRLAIVKYDDWNAANAAYSSPKVIFDNRFVKVYWYTSPEALPKPPANGSSNGTTNNGAPGSISTREADEPIDIEEFAKKQQEVQKAHEEKMKKKQEMEANRRELERRQEELLKNQAEEKRKLMEKLAAKSGKSASPGVKAEDGSPAPAGSSQTEALKKQLAALEAEAQSLGLPNLDNPLSDDTWGGRGRGRGGYRGRGTFAPRGFRGGYRGRGGAPFAGGAPSRYTLDNRTKKVAVSGADFTNPRVDESLREHLLGVGEYTELTNTPTGCQITFKDRHTAEKFMFGLQNGEIPSVGKVDLSWIQTPLPPVTLPNPQSSLGGGRAESDVKMEGGMEGDAMAHDSNSMSIGGAGGERDVQENIDYDVAGDDDWGVQ</sequence>
<dbReference type="Proteomes" id="UP000322873">
    <property type="component" value="Unassembled WGS sequence"/>
</dbReference>
<feature type="region of interest" description="Disordered" evidence="8">
    <location>
        <begin position="85"/>
        <end position="180"/>
    </location>
</feature>
<protein>
    <recommendedName>
        <fullName evidence="13">C3H1-type domain-containing protein</fullName>
    </recommendedName>
</protein>
<feature type="domain" description="C3H1-type" evidence="10">
    <location>
        <begin position="246"/>
        <end position="274"/>
    </location>
</feature>
<evidence type="ECO:0000256" key="2">
    <source>
        <dbReference type="ARBA" id="ARBA00022771"/>
    </source>
</evidence>
<dbReference type="SUPFAM" id="SSF54928">
    <property type="entry name" value="RNA-binding domain, RBD"/>
    <property type="match status" value="1"/>
</dbReference>
<feature type="region of interest" description="Disordered" evidence="8">
    <location>
        <begin position="565"/>
        <end position="609"/>
    </location>
</feature>
<feature type="zinc finger region" description="C3H1-type" evidence="7">
    <location>
        <begin position="246"/>
        <end position="274"/>
    </location>
</feature>
<keyword evidence="3 7" id="KW-0862">Zinc</keyword>
<dbReference type="Gene3D" id="3.30.70.330">
    <property type="match status" value="1"/>
</dbReference>
<reference evidence="11 12" key="1">
    <citation type="submission" date="2019-06" db="EMBL/GenBank/DDBJ databases">
        <title>Genome Sequence of the Brown Rot Fungal Pathogen Monilinia fructicola.</title>
        <authorList>
            <person name="De Miccolis Angelini R.M."/>
            <person name="Landi L."/>
            <person name="Abate D."/>
            <person name="Pollastro S."/>
            <person name="Romanazzi G."/>
            <person name="Faretra F."/>
        </authorList>
    </citation>
    <scope>NUCLEOTIDE SEQUENCE [LARGE SCALE GENOMIC DNA]</scope>
    <source>
        <strain evidence="11 12">Mfrc123</strain>
    </source>
</reference>
<feature type="compositionally biased region" description="Acidic residues" evidence="8">
    <location>
        <begin position="755"/>
        <end position="770"/>
    </location>
</feature>
<evidence type="ECO:0008006" key="13">
    <source>
        <dbReference type="Google" id="ProtNLM"/>
    </source>
</evidence>
<feature type="region of interest" description="Disordered" evidence="8">
    <location>
        <begin position="230"/>
        <end position="251"/>
    </location>
</feature>
<dbReference type="InterPro" id="IPR012677">
    <property type="entry name" value="Nucleotide-bd_a/b_plait_sf"/>
</dbReference>
<dbReference type="Gene3D" id="1.20.1390.10">
    <property type="entry name" value="PWI domain"/>
    <property type="match status" value="1"/>
</dbReference>
<dbReference type="InterPro" id="IPR045137">
    <property type="entry name" value="RBM26/27"/>
</dbReference>
<dbReference type="FunFam" id="1.20.1390.10:FF:000007">
    <property type="entry name" value="CCCH zinc finger and RRM domain protein"/>
    <property type="match status" value="1"/>
</dbReference>
<dbReference type="GO" id="GO:0008270">
    <property type="term" value="F:zinc ion binding"/>
    <property type="evidence" value="ECO:0007669"/>
    <property type="project" value="UniProtKB-KW"/>
</dbReference>
<dbReference type="PROSITE" id="PS50102">
    <property type="entry name" value="RRM"/>
    <property type="match status" value="1"/>
</dbReference>
<feature type="compositionally biased region" description="Gly residues" evidence="8">
    <location>
        <begin position="321"/>
        <end position="335"/>
    </location>
</feature>
<dbReference type="Pfam" id="PF00076">
    <property type="entry name" value="RRM_1"/>
    <property type="match status" value="1"/>
</dbReference>
<evidence type="ECO:0000256" key="1">
    <source>
        <dbReference type="ARBA" id="ARBA00022723"/>
    </source>
</evidence>
<dbReference type="EMBL" id="VICG01000003">
    <property type="protein sequence ID" value="KAA8573925.1"/>
    <property type="molecule type" value="Genomic_DNA"/>
</dbReference>
<name>A0A5M9K517_MONFR</name>
<evidence type="ECO:0000259" key="10">
    <source>
        <dbReference type="PROSITE" id="PS50103"/>
    </source>
</evidence>
<dbReference type="PANTHER" id="PTHR14398:SF0">
    <property type="entry name" value="ZINC FINGER PROTEIN SWM"/>
    <property type="match status" value="1"/>
</dbReference>
<dbReference type="PANTHER" id="PTHR14398">
    <property type="entry name" value="RNA RECOGNITION RRM/RNP DOMAIN"/>
    <property type="match status" value="1"/>
</dbReference>
<feature type="compositionally biased region" description="Polar residues" evidence="8">
    <location>
        <begin position="98"/>
        <end position="107"/>
    </location>
</feature>
<gene>
    <name evidence="11" type="ORF">EYC84_005470</name>
</gene>
<feature type="region of interest" description="Disordered" evidence="8">
    <location>
        <begin position="321"/>
        <end position="358"/>
    </location>
</feature>
<dbReference type="CDD" id="cd12257">
    <property type="entry name" value="RRM1_RBM26_like"/>
    <property type="match status" value="1"/>
</dbReference>
<feature type="compositionally biased region" description="Low complexity" evidence="8">
    <location>
        <begin position="442"/>
        <end position="456"/>
    </location>
</feature>
<dbReference type="InterPro" id="IPR000571">
    <property type="entry name" value="Znf_CCCH"/>
</dbReference>
<dbReference type="GO" id="GO:0005634">
    <property type="term" value="C:nucleus"/>
    <property type="evidence" value="ECO:0007669"/>
    <property type="project" value="TreeGrafter"/>
</dbReference>
<dbReference type="Pfam" id="PF01480">
    <property type="entry name" value="PWI"/>
    <property type="match status" value="1"/>
</dbReference>
<evidence type="ECO:0000313" key="12">
    <source>
        <dbReference type="Proteomes" id="UP000322873"/>
    </source>
</evidence>
<evidence type="ECO:0000256" key="5">
    <source>
        <dbReference type="ARBA" id="ARBA00043866"/>
    </source>
</evidence>
<evidence type="ECO:0000256" key="3">
    <source>
        <dbReference type="ARBA" id="ARBA00022833"/>
    </source>
</evidence>
<feature type="region of interest" description="Disordered" evidence="8">
    <location>
        <begin position="436"/>
        <end position="501"/>
    </location>
</feature>